<protein>
    <submittedName>
        <fullName evidence="5">Cadherin-like beta sandwich domain-containing protein</fullName>
    </submittedName>
</protein>
<keyword evidence="2" id="KW-1133">Transmembrane helix</keyword>
<dbReference type="CDD" id="cd08547">
    <property type="entry name" value="Type_II_cohesin"/>
    <property type="match status" value="1"/>
</dbReference>
<dbReference type="EMBL" id="FOIM01000003">
    <property type="protein sequence ID" value="SET24501.1"/>
    <property type="molecule type" value="Genomic_DNA"/>
</dbReference>
<feature type="signal peptide" evidence="3">
    <location>
        <begin position="1"/>
        <end position="31"/>
    </location>
</feature>
<evidence type="ECO:0000256" key="1">
    <source>
        <dbReference type="SAM" id="MobiDB-lite"/>
    </source>
</evidence>
<dbReference type="AlphaFoldDB" id="A0A1I0CYE5"/>
<dbReference type="SUPFAM" id="SSF49384">
    <property type="entry name" value="Carbohydrate-binding domain"/>
    <property type="match status" value="1"/>
</dbReference>
<keyword evidence="2" id="KW-0472">Membrane</keyword>
<dbReference type="GO" id="GO:0030246">
    <property type="term" value="F:carbohydrate binding"/>
    <property type="evidence" value="ECO:0007669"/>
    <property type="project" value="InterPro"/>
</dbReference>
<evidence type="ECO:0000313" key="5">
    <source>
        <dbReference type="EMBL" id="SET24501.1"/>
    </source>
</evidence>
<dbReference type="Pfam" id="PF12733">
    <property type="entry name" value="Cadherin-like"/>
    <property type="match status" value="1"/>
</dbReference>
<evidence type="ECO:0000259" key="4">
    <source>
        <dbReference type="Pfam" id="PF12733"/>
    </source>
</evidence>
<feature type="compositionally biased region" description="Low complexity" evidence="1">
    <location>
        <begin position="483"/>
        <end position="508"/>
    </location>
</feature>
<organism evidence="5 6">
    <name type="scientific">Enterocloster lavalensis</name>
    <dbReference type="NCBI Taxonomy" id="460384"/>
    <lineage>
        <taxon>Bacteria</taxon>
        <taxon>Bacillati</taxon>
        <taxon>Bacillota</taxon>
        <taxon>Clostridia</taxon>
        <taxon>Lachnospirales</taxon>
        <taxon>Lachnospiraceae</taxon>
        <taxon>Enterocloster</taxon>
    </lineage>
</organism>
<evidence type="ECO:0000256" key="2">
    <source>
        <dbReference type="SAM" id="Phobius"/>
    </source>
</evidence>
<feature type="region of interest" description="Disordered" evidence="1">
    <location>
        <begin position="461"/>
        <end position="675"/>
    </location>
</feature>
<reference evidence="6" key="1">
    <citation type="submission" date="2016-10" db="EMBL/GenBank/DDBJ databases">
        <authorList>
            <person name="Varghese N."/>
            <person name="Submissions S."/>
        </authorList>
    </citation>
    <scope>NUCLEOTIDE SEQUENCE [LARGE SCALE GENOMIC DNA]</scope>
    <source>
        <strain evidence="6">NLAE-zl-G277</strain>
    </source>
</reference>
<feature type="compositionally biased region" description="Low complexity" evidence="1">
    <location>
        <begin position="650"/>
        <end position="660"/>
    </location>
</feature>
<dbReference type="GeneID" id="93278480"/>
<accession>A0A1I0CYE5</accession>
<feature type="transmembrane region" description="Helical" evidence="2">
    <location>
        <begin position="372"/>
        <end position="394"/>
    </location>
</feature>
<keyword evidence="3" id="KW-0732">Signal</keyword>
<keyword evidence="2" id="KW-0812">Transmembrane</keyword>
<feature type="compositionally biased region" description="Basic and acidic residues" evidence="1">
    <location>
        <begin position="467"/>
        <end position="482"/>
    </location>
</feature>
<dbReference type="InterPro" id="IPR025883">
    <property type="entry name" value="Cadherin-like_domain"/>
</dbReference>
<dbReference type="InterPro" id="IPR008965">
    <property type="entry name" value="CBM2/CBM3_carb-bd_dom_sf"/>
</dbReference>
<feature type="chain" id="PRO_5044372486" evidence="3">
    <location>
        <begin position="32"/>
        <end position="675"/>
    </location>
</feature>
<dbReference type="STRING" id="460384.SAMN05216313_103222"/>
<evidence type="ECO:0000256" key="3">
    <source>
        <dbReference type="SAM" id="SignalP"/>
    </source>
</evidence>
<feature type="region of interest" description="Disordered" evidence="1">
    <location>
        <begin position="398"/>
        <end position="449"/>
    </location>
</feature>
<dbReference type="Gene3D" id="2.60.40.680">
    <property type="match status" value="1"/>
</dbReference>
<feature type="compositionally biased region" description="Acidic residues" evidence="1">
    <location>
        <begin position="418"/>
        <end position="449"/>
    </location>
</feature>
<dbReference type="Proteomes" id="UP000198508">
    <property type="component" value="Unassembled WGS sequence"/>
</dbReference>
<keyword evidence="6" id="KW-1185">Reference proteome</keyword>
<dbReference type="RefSeq" id="WP_092361145.1">
    <property type="nucleotide sequence ID" value="NZ_DAINWJ010000001.1"/>
</dbReference>
<name>A0A1I0CYE5_9FIRM</name>
<gene>
    <name evidence="5" type="ORF">SAMN05216313_103222</name>
</gene>
<evidence type="ECO:0000313" key="6">
    <source>
        <dbReference type="Proteomes" id="UP000198508"/>
    </source>
</evidence>
<feature type="compositionally biased region" description="Acidic residues" evidence="1">
    <location>
        <begin position="663"/>
        <end position="675"/>
    </location>
</feature>
<proteinExistence type="predicted"/>
<sequence>MTERMKRVAAALMAACLLAVCAPVNMLTSYAANARIAFSDPSATVGGQVSVNMKVTTAGGESLSSADIMLSYDANALEFVSGTDASGDSGAIRVHGDAGTPNTSSMTFVLKFNARAAGTTKIEITSQEIYDTSSKLVTVDKQGNSTVTVSALATASKDATLKSLQVSPGSLTPEFSPDVDTYAVTVGTDVTKIIVSAECTDDNATKIIKGNEDLQMGENRVTCRVTAQDGETAKEYVIVVTKAEGGASSTEGTGGNGGTATGVKLTAMNRSITILEPDPSVQLPSGFVESSIDIDGNKVKGWTWGVDNNPQYCVVYGMNEAGEKNFYRYDMNINEHTIQRYFEDPATADISGKYDALVVEYNNLCKDYEMRLIVIIVLAVIAVILLILAIWQIVSRNKPSDPDRGPRRTSRGRKADERLEEGDEDEYGEEIPQDYPEEDYEPYEEQEAGEGLDVVDVLEEDEDPEAESIRFEPQVRRAREAAEAVNAQHAARSQTSVTREPARTPAPAREAREPRVPAGNPRGAGERRAAGAHPQAGPEAGAGQSRPVNRAEANGGRPARPESRPQRQMAEPLPESRPQRQMAESSPESRPQRQMAEPSPARPVRRAAEGVSQPGSERPAGQSRPQAGQAARHPQAGPEVRPAERPQPRPVQTRPVQPRPAEVEEDEEIEVFDLD</sequence>
<feature type="domain" description="Cadherin-like beta-sandwich-like" evidence="4">
    <location>
        <begin position="161"/>
        <end position="242"/>
    </location>
</feature>